<dbReference type="EMBL" id="JAPMSZ010000005">
    <property type="protein sequence ID" value="KAJ5101972.1"/>
    <property type="molecule type" value="Genomic_DNA"/>
</dbReference>
<evidence type="ECO:0000313" key="2">
    <source>
        <dbReference type="EMBL" id="KAJ5101972.1"/>
    </source>
</evidence>
<dbReference type="OrthoDB" id="4204700at2759"/>
<proteinExistence type="predicted"/>
<evidence type="ECO:0008006" key="4">
    <source>
        <dbReference type="Google" id="ProtNLM"/>
    </source>
</evidence>
<feature type="region of interest" description="Disordered" evidence="1">
    <location>
        <begin position="217"/>
        <end position="392"/>
    </location>
</feature>
<organism evidence="2 3">
    <name type="scientific">Penicillium alfredii</name>
    <dbReference type="NCBI Taxonomy" id="1506179"/>
    <lineage>
        <taxon>Eukaryota</taxon>
        <taxon>Fungi</taxon>
        <taxon>Dikarya</taxon>
        <taxon>Ascomycota</taxon>
        <taxon>Pezizomycotina</taxon>
        <taxon>Eurotiomycetes</taxon>
        <taxon>Eurotiomycetidae</taxon>
        <taxon>Eurotiales</taxon>
        <taxon>Aspergillaceae</taxon>
        <taxon>Penicillium</taxon>
    </lineage>
</organism>
<dbReference type="RefSeq" id="XP_056512803.1">
    <property type="nucleotide sequence ID" value="XM_056654776.1"/>
</dbReference>
<evidence type="ECO:0000313" key="3">
    <source>
        <dbReference type="Proteomes" id="UP001141434"/>
    </source>
</evidence>
<name>A0A9W9KEE6_9EURO</name>
<reference evidence="2" key="2">
    <citation type="journal article" date="2023" name="IMA Fungus">
        <title>Comparative genomic study of the Penicillium genus elucidates a diverse pangenome and 15 lateral gene transfer events.</title>
        <authorList>
            <person name="Petersen C."/>
            <person name="Sorensen T."/>
            <person name="Nielsen M.R."/>
            <person name="Sondergaard T.E."/>
            <person name="Sorensen J.L."/>
            <person name="Fitzpatrick D.A."/>
            <person name="Frisvad J.C."/>
            <person name="Nielsen K.L."/>
        </authorList>
    </citation>
    <scope>NUCLEOTIDE SEQUENCE</scope>
    <source>
        <strain evidence="2">IBT 34128</strain>
    </source>
</reference>
<protein>
    <recommendedName>
        <fullName evidence="4">Endo-1,3(4)-beta-glucanase</fullName>
    </recommendedName>
</protein>
<comment type="caution">
    <text evidence="2">The sequence shown here is derived from an EMBL/GenBank/DDBJ whole genome shotgun (WGS) entry which is preliminary data.</text>
</comment>
<reference evidence="2" key="1">
    <citation type="submission" date="2022-11" db="EMBL/GenBank/DDBJ databases">
        <authorList>
            <person name="Petersen C."/>
        </authorList>
    </citation>
    <scope>NUCLEOTIDE SEQUENCE</scope>
    <source>
        <strain evidence="2">IBT 34128</strain>
    </source>
</reference>
<sequence length="392" mass="43957">MIDRYMLLRLNPETVVKPDALTLYTVFMGPWNWKQGMANKLASRIESSYAMAARNLTQEEVDAIVTHSSRHVYHQRLAIPAASVVLTAYWANNLHKAGHWSPGDSPLKLFATAQNWARNGGAGFRGTIASALFKSIFIASTTVFGVTFWATFSQTMNILSDPRLKDFREDSRVQNHEEVRKRKEQAESQRMRAKRAGGKTLDSRILLALEGVDYSLGDASFSTSPESDRDPYYSPASPEPVSDTNSDYTTSRKPTQSTSPEVPRKRPTYGSQKTTRETGNEPSSNTDFFGNDDDASPTAPEYRHTNIDGTPAGSAWERVRRQGTASTSQPRQSFPRSTTSESRDSASPTDQGSYEYTRNREKEQAQAEFDKMIESERNVPSDSPPRRQGWWS</sequence>
<feature type="compositionally biased region" description="Polar residues" evidence="1">
    <location>
        <begin position="323"/>
        <end position="356"/>
    </location>
</feature>
<dbReference type="GeneID" id="81393944"/>
<evidence type="ECO:0000256" key="1">
    <source>
        <dbReference type="SAM" id="MobiDB-lite"/>
    </source>
</evidence>
<accession>A0A9W9KEE6</accession>
<feature type="compositionally biased region" description="Polar residues" evidence="1">
    <location>
        <begin position="242"/>
        <end position="260"/>
    </location>
</feature>
<feature type="compositionally biased region" description="Basic and acidic residues" evidence="1">
    <location>
        <begin position="170"/>
        <end position="190"/>
    </location>
</feature>
<dbReference type="Proteomes" id="UP001141434">
    <property type="component" value="Unassembled WGS sequence"/>
</dbReference>
<feature type="region of interest" description="Disordered" evidence="1">
    <location>
        <begin position="170"/>
        <end position="197"/>
    </location>
</feature>
<keyword evidence="3" id="KW-1185">Reference proteome</keyword>
<dbReference type="AlphaFoldDB" id="A0A9W9KEE6"/>
<gene>
    <name evidence="2" type="ORF">NUU61_004194</name>
</gene>
<feature type="compositionally biased region" description="Basic and acidic residues" evidence="1">
    <location>
        <begin position="357"/>
        <end position="379"/>
    </location>
</feature>